<dbReference type="Proteomes" id="UP001152795">
    <property type="component" value="Unassembled WGS sequence"/>
</dbReference>
<evidence type="ECO:0000313" key="1">
    <source>
        <dbReference type="EMBL" id="CAB4024155.1"/>
    </source>
</evidence>
<comment type="caution">
    <text evidence="1">The sequence shown here is derived from an EMBL/GenBank/DDBJ whole genome shotgun (WGS) entry which is preliminary data.</text>
</comment>
<reference evidence="1" key="1">
    <citation type="submission" date="2020-04" db="EMBL/GenBank/DDBJ databases">
        <authorList>
            <person name="Alioto T."/>
            <person name="Alioto T."/>
            <person name="Gomez Garrido J."/>
        </authorList>
    </citation>
    <scope>NUCLEOTIDE SEQUENCE</scope>
    <source>
        <strain evidence="1">A484AB</strain>
    </source>
</reference>
<feature type="non-terminal residue" evidence="1">
    <location>
        <position position="447"/>
    </location>
</feature>
<gene>
    <name evidence="1" type="ORF">PACLA_8A089295</name>
</gene>
<sequence length="447" mass="51130">QLMTFPKQTKWRKGLFTADQKLNGQTSIYTRQNANGARSGYECPEERDYYPYWHPTDWIDIAVFAHNETMCQYYQEESFNVKTKGECLQYYSYKPDGFRHDSAYNNKIDCEKNRGYWISFSNYLEESPKHQTEQECKAANSSQLRLIWAIPYRSEDIDNLKMTGNKVESLKRCLVALDPPECTKAPYTRSNHLGNARDVVPIRYTWVIPHFPSGNVQRCVLRIRYNISTGDYPPFNTFSDENNNPNNGVISPVQNNPQVKVGHVQLPLQLAINTAQFGRTFQDRSHLFKLLPRPKGVTDYDVIYNLNVRGKRGNIVQTYPAVEYDFIPKRLNITSASLLHIQWTGSNTNPKNYAGQGTAGTDRNNMVEMADPSVNYPVTSEKTLTMFTNAEIVWSSDDETKTKQDLILSMASSGYYNSMSLCRASPKKTALNVLLNNAPASYRGMLL</sequence>
<name>A0A6S7IXH5_PARCT</name>
<dbReference type="PANTHER" id="PTHR35170">
    <property type="entry name" value="PROTEIN DD3-3"/>
    <property type="match status" value="1"/>
</dbReference>
<keyword evidence="2" id="KW-1185">Reference proteome</keyword>
<feature type="non-terminal residue" evidence="1">
    <location>
        <position position="1"/>
    </location>
</feature>
<evidence type="ECO:0000313" key="2">
    <source>
        <dbReference type="Proteomes" id="UP001152795"/>
    </source>
</evidence>
<organism evidence="1 2">
    <name type="scientific">Paramuricea clavata</name>
    <name type="common">Red gorgonian</name>
    <name type="synonym">Violescent sea-whip</name>
    <dbReference type="NCBI Taxonomy" id="317549"/>
    <lineage>
        <taxon>Eukaryota</taxon>
        <taxon>Metazoa</taxon>
        <taxon>Cnidaria</taxon>
        <taxon>Anthozoa</taxon>
        <taxon>Octocorallia</taxon>
        <taxon>Malacalcyonacea</taxon>
        <taxon>Plexauridae</taxon>
        <taxon>Paramuricea</taxon>
    </lineage>
</organism>
<dbReference type="EMBL" id="CACRXK020012868">
    <property type="protein sequence ID" value="CAB4024155.1"/>
    <property type="molecule type" value="Genomic_DNA"/>
</dbReference>
<accession>A0A6S7IXH5</accession>
<dbReference type="InterPro" id="IPR053320">
    <property type="entry name" value="Protein_DD3-3_O-glyco"/>
</dbReference>
<protein>
    <submittedName>
        <fullName evidence="1">Uncharacterized protein</fullName>
    </submittedName>
</protein>
<dbReference type="OrthoDB" id="6020041at2759"/>
<dbReference type="PANTHER" id="PTHR35170:SF2">
    <property type="entry name" value="PROTEIN DD3-3"/>
    <property type="match status" value="1"/>
</dbReference>
<proteinExistence type="predicted"/>
<dbReference type="AlphaFoldDB" id="A0A6S7IXH5"/>